<dbReference type="SMART" id="SM00248">
    <property type="entry name" value="ANK"/>
    <property type="match status" value="6"/>
</dbReference>
<dbReference type="Pfam" id="PF12796">
    <property type="entry name" value="Ank_2"/>
    <property type="match status" value="1"/>
</dbReference>
<comment type="caution">
    <text evidence="4">The sequence shown here is derived from an EMBL/GenBank/DDBJ whole genome shotgun (WGS) entry which is preliminary data.</text>
</comment>
<dbReference type="PROSITE" id="PS50297">
    <property type="entry name" value="ANK_REP_REGION"/>
    <property type="match status" value="1"/>
</dbReference>
<evidence type="ECO:0000256" key="1">
    <source>
        <dbReference type="ARBA" id="ARBA00022737"/>
    </source>
</evidence>
<dbReference type="Gene3D" id="1.25.40.20">
    <property type="entry name" value="Ankyrin repeat-containing domain"/>
    <property type="match status" value="2"/>
</dbReference>
<dbReference type="EMBL" id="CAXITT010000031">
    <property type="protein sequence ID" value="CAL1528358.1"/>
    <property type="molecule type" value="Genomic_DNA"/>
</dbReference>
<evidence type="ECO:0000313" key="5">
    <source>
        <dbReference type="Proteomes" id="UP001497497"/>
    </source>
</evidence>
<accession>A0AAV2H4M3</accession>
<organism evidence="4 5">
    <name type="scientific">Lymnaea stagnalis</name>
    <name type="common">Great pond snail</name>
    <name type="synonym">Helix stagnalis</name>
    <dbReference type="NCBI Taxonomy" id="6523"/>
    <lineage>
        <taxon>Eukaryota</taxon>
        <taxon>Metazoa</taxon>
        <taxon>Spiralia</taxon>
        <taxon>Lophotrochozoa</taxon>
        <taxon>Mollusca</taxon>
        <taxon>Gastropoda</taxon>
        <taxon>Heterobranchia</taxon>
        <taxon>Euthyneura</taxon>
        <taxon>Panpulmonata</taxon>
        <taxon>Hygrophila</taxon>
        <taxon>Lymnaeoidea</taxon>
        <taxon>Lymnaeidae</taxon>
        <taxon>Lymnaea</taxon>
    </lineage>
</organism>
<name>A0AAV2H4M3_LYMST</name>
<dbReference type="PROSITE" id="PS50088">
    <property type="entry name" value="ANK_REPEAT"/>
    <property type="match status" value="2"/>
</dbReference>
<dbReference type="InterPro" id="IPR036770">
    <property type="entry name" value="Ankyrin_rpt-contain_sf"/>
</dbReference>
<dbReference type="PANTHER" id="PTHR24198">
    <property type="entry name" value="ANKYRIN REPEAT AND PROTEIN KINASE DOMAIN-CONTAINING PROTEIN"/>
    <property type="match status" value="1"/>
</dbReference>
<reference evidence="4 5" key="1">
    <citation type="submission" date="2024-04" db="EMBL/GenBank/DDBJ databases">
        <authorList>
            <consortium name="Genoscope - CEA"/>
            <person name="William W."/>
        </authorList>
    </citation>
    <scope>NUCLEOTIDE SEQUENCE [LARGE SCALE GENOMIC DNA]</scope>
</reference>
<sequence length="392" mass="44184">MYSMKEKKPMVSSQRSRLSDDLVVASQYGNLHKVTQLLQVGASVDYWPREVPSEASLEEFIFQSLALHAACSRGHFEVVLTLFNNSRRKDHIDYWQILLETLHNAWSLHGQPKANGSGVVFSLNLERCVHDALFTRDADVKFLKYLIESGADVNGKCRCGLTPLVSSVSTSHCNMAVVHTLLEAGADPNVHSRDGMSALAMAAKHGNIQAMEVLLTCGSNPSMSTASQRINQPCHPLVFSVIRGDVAQVRLLLRYRLHPVTMVQYVVHAHHNFPFDLEDVDFFDRSTSLLHLALYCNSVEVARLFLQLNFLTSYDVHRLPKDAYFHAKLQQDRCSEKALAAFERLRSNPWSLFTLSFLVVSESVGYDKLRDVKLRQLGLPNPLINKLMFLDS</sequence>
<evidence type="ECO:0000256" key="3">
    <source>
        <dbReference type="PROSITE-ProRule" id="PRU00023"/>
    </source>
</evidence>
<dbReference type="Proteomes" id="UP001497497">
    <property type="component" value="Unassembled WGS sequence"/>
</dbReference>
<evidence type="ECO:0000256" key="2">
    <source>
        <dbReference type="ARBA" id="ARBA00023043"/>
    </source>
</evidence>
<feature type="repeat" description="ANK" evidence="3">
    <location>
        <begin position="194"/>
        <end position="226"/>
    </location>
</feature>
<keyword evidence="5" id="KW-1185">Reference proteome</keyword>
<dbReference type="InterPro" id="IPR002110">
    <property type="entry name" value="Ankyrin_rpt"/>
</dbReference>
<dbReference type="AlphaFoldDB" id="A0AAV2H4M3"/>
<dbReference type="SUPFAM" id="SSF48403">
    <property type="entry name" value="Ankyrin repeat"/>
    <property type="match status" value="1"/>
</dbReference>
<gene>
    <name evidence="4" type="ORF">GSLYS_00002528001</name>
</gene>
<feature type="repeat" description="ANK" evidence="3">
    <location>
        <begin position="159"/>
        <end position="193"/>
    </location>
</feature>
<keyword evidence="1" id="KW-0677">Repeat</keyword>
<protein>
    <submittedName>
        <fullName evidence="4">Uncharacterized protein</fullName>
    </submittedName>
</protein>
<keyword evidence="2 3" id="KW-0040">ANK repeat</keyword>
<evidence type="ECO:0000313" key="4">
    <source>
        <dbReference type="EMBL" id="CAL1528358.1"/>
    </source>
</evidence>
<dbReference type="PANTHER" id="PTHR24198:SF165">
    <property type="entry name" value="ANKYRIN REPEAT-CONTAINING PROTEIN-RELATED"/>
    <property type="match status" value="1"/>
</dbReference>
<proteinExistence type="predicted"/>